<accession>A0A8D2JAA0</accession>
<dbReference type="RefSeq" id="XP_044304567.1">
    <property type="nucleotide sequence ID" value="XM_044448632.1"/>
</dbReference>
<name>A0A8D2JAA0_VARKO</name>
<evidence type="ECO:0000256" key="2">
    <source>
        <dbReference type="SAM" id="Phobius"/>
    </source>
</evidence>
<dbReference type="Gene3D" id="1.10.287.110">
    <property type="entry name" value="DnaJ domain"/>
    <property type="match status" value="1"/>
</dbReference>
<dbReference type="Pfam" id="PF00226">
    <property type="entry name" value="DnaJ"/>
    <property type="match status" value="1"/>
</dbReference>
<reference evidence="4" key="1">
    <citation type="submission" date="2025-08" db="UniProtKB">
        <authorList>
            <consortium name="Ensembl"/>
        </authorList>
    </citation>
    <scope>IDENTIFICATION</scope>
</reference>
<evidence type="ECO:0000256" key="1">
    <source>
        <dbReference type="SAM" id="MobiDB-lite"/>
    </source>
</evidence>
<dbReference type="AlphaFoldDB" id="A0A8D2JAA0"/>
<dbReference type="InterPro" id="IPR036869">
    <property type="entry name" value="J_dom_sf"/>
</dbReference>
<organism evidence="4 5">
    <name type="scientific">Varanus komodoensis</name>
    <name type="common">Komodo dragon</name>
    <dbReference type="NCBI Taxonomy" id="61221"/>
    <lineage>
        <taxon>Eukaryota</taxon>
        <taxon>Metazoa</taxon>
        <taxon>Chordata</taxon>
        <taxon>Craniata</taxon>
        <taxon>Vertebrata</taxon>
        <taxon>Euteleostomi</taxon>
        <taxon>Lepidosauria</taxon>
        <taxon>Squamata</taxon>
        <taxon>Bifurcata</taxon>
        <taxon>Unidentata</taxon>
        <taxon>Episquamata</taxon>
        <taxon>Toxicofera</taxon>
        <taxon>Anguimorpha</taxon>
        <taxon>Paleoanguimorpha</taxon>
        <taxon>Varanoidea</taxon>
        <taxon>Varanidae</taxon>
        <taxon>Varanus</taxon>
    </lineage>
</organism>
<reference evidence="4" key="2">
    <citation type="submission" date="2025-09" db="UniProtKB">
        <authorList>
            <consortium name="Ensembl"/>
        </authorList>
    </citation>
    <scope>IDENTIFICATION</scope>
</reference>
<dbReference type="InterPro" id="IPR052763">
    <property type="entry name" value="DnaJ_C4"/>
</dbReference>
<gene>
    <name evidence="4" type="primary">DNAJC4</name>
</gene>
<evidence type="ECO:0000259" key="3">
    <source>
        <dbReference type="PROSITE" id="PS50076"/>
    </source>
</evidence>
<dbReference type="Ensembl" id="ENSVKKT00000009710.1">
    <property type="protein sequence ID" value="ENSVKKP00000009472.1"/>
    <property type="gene ID" value="ENSVKKG00000006700.1"/>
</dbReference>
<keyword evidence="2" id="KW-0472">Membrane</keyword>
<feature type="compositionally biased region" description="Polar residues" evidence="1">
    <location>
        <begin position="247"/>
        <end position="257"/>
    </location>
</feature>
<feature type="transmembrane region" description="Helical" evidence="2">
    <location>
        <begin position="171"/>
        <end position="190"/>
    </location>
</feature>
<dbReference type="Proteomes" id="UP000694545">
    <property type="component" value="Unplaced"/>
</dbReference>
<dbReference type="RefSeq" id="XP_044304569.1">
    <property type="nucleotide sequence ID" value="XM_044448634.1"/>
</dbReference>
<dbReference type="PRINTS" id="PR00625">
    <property type="entry name" value="JDOMAIN"/>
</dbReference>
<feature type="region of interest" description="Disordered" evidence="1">
    <location>
        <begin position="242"/>
        <end position="270"/>
    </location>
</feature>
<dbReference type="InterPro" id="IPR001623">
    <property type="entry name" value="DnaJ_domain"/>
</dbReference>
<dbReference type="OMA" id="KHAEFQE"/>
<dbReference type="RefSeq" id="XP_044304565.1">
    <property type="nucleotide sequence ID" value="XM_044448630.1"/>
</dbReference>
<dbReference type="RefSeq" id="XP_044304566.1">
    <property type="nucleotide sequence ID" value="XM_044448631.1"/>
</dbReference>
<proteinExistence type="predicted"/>
<dbReference type="CTD" id="3338"/>
<dbReference type="KEGG" id="vko:123032602"/>
<dbReference type="PROSITE" id="PS50076">
    <property type="entry name" value="DNAJ_2"/>
    <property type="match status" value="1"/>
</dbReference>
<dbReference type="RefSeq" id="XP_044304568.1">
    <property type="nucleotide sequence ID" value="XM_044448633.1"/>
</dbReference>
<dbReference type="SUPFAM" id="SSF46565">
    <property type="entry name" value="Chaperone J-domain"/>
    <property type="match status" value="1"/>
</dbReference>
<evidence type="ECO:0000313" key="4">
    <source>
        <dbReference type="Ensembl" id="ENSVKKP00000009472.1"/>
    </source>
</evidence>
<dbReference type="CDD" id="cd06257">
    <property type="entry name" value="DnaJ"/>
    <property type="match status" value="1"/>
</dbReference>
<feature type="domain" description="J" evidence="3">
    <location>
        <begin position="39"/>
        <end position="104"/>
    </location>
</feature>
<dbReference type="SMART" id="SM00271">
    <property type="entry name" value="DnaJ"/>
    <property type="match status" value="1"/>
</dbReference>
<keyword evidence="2" id="KW-0812">Transmembrane</keyword>
<dbReference type="GeneID" id="123032602"/>
<keyword evidence="2" id="KW-1133">Transmembrane helix</keyword>
<dbReference type="PANTHER" id="PTHR44825">
    <property type="match status" value="1"/>
</dbReference>
<protein>
    <submittedName>
        <fullName evidence="4">DnaJ heat shock protein family (Hsp40) member C4</fullName>
    </submittedName>
</protein>
<feature type="region of interest" description="Disordered" evidence="1">
    <location>
        <begin position="102"/>
        <end position="144"/>
    </location>
</feature>
<keyword evidence="5" id="KW-1185">Reference proteome</keyword>
<dbReference type="RefSeq" id="XP_044304570.1">
    <property type="nucleotide sequence ID" value="XM_044448635.1"/>
</dbReference>
<evidence type="ECO:0000313" key="5">
    <source>
        <dbReference type="Proteomes" id="UP000694545"/>
    </source>
</evidence>
<sequence length="270" mass="30956">MALAFPSFLCRSCQQCRSARHHRAFSTTHCSWSPARNSSYYELLGVKQDATPKEIKQAFFSKSKKLHPDSNPADPELHSQFVKLNEAYRVLSKQSSRKHYDSSQAAHDAWAPPASHSSSSSSKRSPFGSTDFGTRSKSEPGDNTRYWQQFHGPFPFSGPEWQKRHSHNRRLFGYCVLFMMGSLVVHYVAYRKLAELHNHFMDEKDRIISEIYNKSKEQARSMGFQEQQELLRQKRAEWAQRYHKQPGQFTGMTGTSDSVKDPAPATSTAK</sequence>
<dbReference type="PANTHER" id="PTHR44825:SF1">
    <property type="entry name" value="DNAJ HOMOLOG SUBFAMILY C MEMBER 4"/>
    <property type="match status" value="1"/>
</dbReference>
<feature type="compositionally biased region" description="Low complexity" evidence="1">
    <location>
        <begin position="103"/>
        <end position="129"/>
    </location>
</feature>
<dbReference type="OrthoDB" id="552049at2759"/>